<evidence type="ECO:0000313" key="2">
    <source>
        <dbReference type="EMBL" id="MDB0580867.1"/>
    </source>
</evidence>
<gene>
    <name evidence="3" type="ORF">CFN03_05705</name>
    <name evidence="2" type="ORF">F7P68_0010005</name>
    <name evidence="1" type="ORF">SN16_08630</name>
</gene>
<evidence type="ECO:0000313" key="1">
    <source>
        <dbReference type="EMBL" id="KIH70326.1"/>
    </source>
</evidence>
<accession>A0A0C2HL72</accession>
<dbReference type="GO" id="GO:0020037">
    <property type="term" value="F:heme binding"/>
    <property type="evidence" value="ECO:0007669"/>
    <property type="project" value="InterPro"/>
</dbReference>
<dbReference type="Proteomes" id="UP000216682">
    <property type="component" value="Unassembled WGS sequence"/>
</dbReference>
<dbReference type="EMBL" id="JXII01000007">
    <property type="protein sequence ID" value="KIH70326.1"/>
    <property type="molecule type" value="Genomic_DNA"/>
</dbReference>
<dbReference type="Proteomes" id="UP000527860">
    <property type="component" value="Unassembled WGS sequence"/>
</dbReference>
<dbReference type="EMBL" id="NPEZ01000002">
    <property type="protein sequence ID" value="OZT77436.1"/>
    <property type="molecule type" value="Genomic_DNA"/>
</dbReference>
<dbReference type="SUPFAM" id="SSF56634">
    <property type="entry name" value="Heme-dependent catalase-like"/>
    <property type="match status" value="1"/>
</dbReference>
<comment type="caution">
    <text evidence="1">The sequence shown here is derived from an EMBL/GenBank/DDBJ whole genome shotgun (WGS) entry which is preliminary data.</text>
</comment>
<dbReference type="OrthoDB" id="2386687at2"/>
<dbReference type="AlphaFoldDB" id="A0A0C2HL72"/>
<evidence type="ECO:0000313" key="3">
    <source>
        <dbReference type="EMBL" id="OZT77436.1"/>
    </source>
</evidence>
<proteinExistence type="predicted"/>
<reference evidence="2" key="3">
    <citation type="submission" date="2020-04" db="EMBL/GenBank/DDBJ databases">
        <authorList>
            <person name="Tanveer F."/>
            <person name="Xie Y."/>
            <person name="Shinwari Z.K."/>
        </authorList>
    </citation>
    <scope>NUCLEOTIDE SEQUENCE</scope>
    <source>
        <strain evidence="2">MOSEL-ME25</strain>
    </source>
</reference>
<reference evidence="1 4" key="1">
    <citation type="submission" date="2015-01" db="EMBL/GenBank/DDBJ databases">
        <title>Genome sequences of high lactate-tolerant strain Salinicoccus roseus W12 with industrial interest.</title>
        <authorList>
            <person name="Wang H."/>
            <person name="Yu B."/>
        </authorList>
    </citation>
    <scope>NUCLEOTIDE SEQUENCE [LARGE SCALE GENOMIC DNA]</scope>
    <source>
        <strain evidence="1 4">W12</strain>
    </source>
</reference>
<evidence type="ECO:0000313" key="5">
    <source>
        <dbReference type="Proteomes" id="UP000216682"/>
    </source>
</evidence>
<evidence type="ECO:0000313" key="4">
    <source>
        <dbReference type="Proteomes" id="UP000031546"/>
    </source>
</evidence>
<reference evidence="3 5" key="2">
    <citation type="submission" date="2017-07" db="EMBL/GenBank/DDBJ databases">
        <title>Shotgun whole genome sequences of three halophilic bacterial isolates.</title>
        <authorList>
            <person name="Pozzo T."/>
            <person name="Higdon S.M."/>
            <person name="Quillaguaman J."/>
        </authorList>
    </citation>
    <scope>NUCLEOTIDE SEQUENCE [LARGE SCALE GENOMIC DNA]</scope>
    <source>
        <strain evidence="3 5">BU-1</strain>
    </source>
</reference>
<dbReference type="GeneID" id="77845619"/>
<dbReference type="InterPro" id="IPR020835">
    <property type="entry name" value="Catalase_sf"/>
</dbReference>
<dbReference type="EMBL" id="JABEVU030000001">
    <property type="protein sequence ID" value="MDB0580867.1"/>
    <property type="molecule type" value="Genomic_DNA"/>
</dbReference>
<reference evidence="2" key="4">
    <citation type="submission" date="2022-12" db="EMBL/GenBank/DDBJ databases">
        <title>Genome analysis and biological profiling of marine Salinicoccus roseus MOSEL-ME25.</title>
        <authorList>
            <person name="Mirza F.T."/>
            <person name="Xie Y."/>
            <person name="Shinwari Z.K."/>
        </authorList>
    </citation>
    <scope>NUCLEOTIDE SEQUENCE</scope>
    <source>
        <strain evidence="2">MOSEL-ME25</strain>
    </source>
</reference>
<dbReference type="Gene3D" id="2.40.180.10">
    <property type="entry name" value="Catalase core domain"/>
    <property type="match status" value="1"/>
</dbReference>
<protein>
    <submittedName>
        <fullName evidence="1">Uncharacterized protein</fullName>
    </submittedName>
</protein>
<keyword evidence="6" id="KW-1185">Reference proteome</keyword>
<dbReference type="STRING" id="45670.SN16_08630"/>
<name>A0A0C2HL72_9STAP</name>
<evidence type="ECO:0000313" key="6">
    <source>
        <dbReference type="Proteomes" id="UP000527860"/>
    </source>
</evidence>
<dbReference type="Proteomes" id="UP000031546">
    <property type="component" value="Unassembled WGS sequence"/>
</dbReference>
<organism evidence="1 4">
    <name type="scientific">Salinicoccus roseus</name>
    <dbReference type="NCBI Taxonomy" id="45670"/>
    <lineage>
        <taxon>Bacteria</taxon>
        <taxon>Bacillati</taxon>
        <taxon>Bacillota</taxon>
        <taxon>Bacilli</taxon>
        <taxon>Bacillales</taxon>
        <taxon>Staphylococcaceae</taxon>
        <taxon>Salinicoccus</taxon>
    </lineage>
</organism>
<sequence length="386" mass="44971">MKTSADVIIDLIERFDVHDPGARRAHGNGGHHEADVYLNEEGREIFGDVTKATVRLSNAATSEKMPDELVNIKGCSVRFHHRLRPIDIIGVNFPYFPLGTAAEVTSVMLNIGVYLHDKSAGRFFSIFRPGRLYRDLDTILKWLPKRTDMDYKYYTAQSYGEDPLKFRLDYDPQTSNIELYAEKDAHVTEYQPEGEMHLGHISVDQEPAGQEIKFMDTMNAPFGRDPNGEIPLLRHFLYRRSFLGRMEEAELDQEKFGMLKELWREEELFVLLKSPKLHDRVQNLLESGTRMSVSEFRRLLDQAYDMEYEPENVQAYMEMVWERFMNEADEGEHTRYQELQETPDIDEIHTFIAELALKYEVAELLDSIVVKVLGRREVQRIQKGRI</sequence>
<dbReference type="RefSeq" id="WP_040106232.1">
    <property type="nucleotide sequence ID" value="NZ_JABEVU030000001.1"/>
</dbReference>